<keyword evidence="4 11" id="KW-0812">Transmembrane</keyword>
<evidence type="ECO:0000256" key="7">
    <source>
        <dbReference type="ARBA" id="ARBA00022989"/>
    </source>
</evidence>
<evidence type="ECO:0000256" key="3">
    <source>
        <dbReference type="ARBA" id="ARBA00022448"/>
    </source>
</evidence>
<dbReference type="AlphaFoldDB" id="A0A4S2JAG6"/>
<feature type="domain" description="Trichohyalin-plectin-homology" evidence="14">
    <location>
        <begin position="139"/>
        <end position="460"/>
    </location>
</feature>
<evidence type="ECO:0000256" key="13">
    <source>
        <dbReference type="SAM" id="MobiDB-lite"/>
    </source>
</evidence>
<evidence type="ECO:0000259" key="14">
    <source>
        <dbReference type="Pfam" id="PF13868"/>
    </source>
</evidence>
<dbReference type="Gene3D" id="1.50.40.10">
    <property type="entry name" value="Mitochondrial carrier domain"/>
    <property type="match status" value="1"/>
</dbReference>
<dbReference type="EMBL" id="QBLH01003951">
    <property type="protein sequence ID" value="TGZ32130.1"/>
    <property type="molecule type" value="Genomic_DNA"/>
</dbReference>
<feature type="coiled-coil region" evidence="12">
    <location>
        <begin position="340"/>
        <end position="367"/>
    </location>
</feature>
<keyword evidence="8 12" id="KW-0175">Coiled coil</keyword>
<comment type="similarity">
    <text evidence="2">Belongs to the mitochondrial carrier (TC 2.A.29) family.</text>
</comment>
<dbReference type="Pfam" id="PF00153">
    <property type="entry name" value="Mito_carr"/>
    <property type="match status" value="3"/>
</dbReference>
<feature type="region of interest" description="Disordered" evidence="13">
    <location>
        <begin position="216"/>
        <end position="242"/>
    </location>
</feature>
<feature type="repeat" description="Solcar" evidence="11">
    <location>
        <begin position="485"/>
        <end position="563"/>
    </location>
</feature>
<dbReference type="SUPFAM" id="SSF103506">
    <property type="entry name" value="Mitochondrial carrier"/>
    <property type="match status" value="1"/>
</dbReference>
<dbReference type="STRING" id="300112.A0A4S2JAG6"/>
<keyword evidence="9" id="KW-0496">Mitochondrion</keyword>
<organism evidence="15 16">
    <name type="scientific">Temnothorax longispinosus</name>
    <dbReference type="NCBI Taxonomy" id="300112"/>
    <lineage>
        <taxon>Eukaryota</taxon>
        <taxon>Metazoa</taxon>
        <taxon>Ecdysozoa</taxon>
        <taxon>Arthropoda</taxon>
        <taxon>Hexapoda</taxon>
        <taxon>Insecta</taxon>
        <taxon>Pterygota</taxon>
        <taxon>Neoptera</taxon>
        <taxon>Endopterygota</taxon>
        <taxon>Hymenoptera</taxon>
        <taxon>Apocrita</taxon>
        <taxon>Aculeata</taxon>
        <taxon>Formicoidea</taxon>
        <taxon>Formicidae</taxon>
        <taxon>Myrmicinae</taxon>
        <taxon>Temnothorax</taxon>
    </lineage>
</organism>
<dbReference type="InterPro" id="IPR050391">
    <property type="entry name" value="Mito_Metabolite_Transporter"/>
</dbReference>
<name>A0A4S2JAG6_9HYME</name>
<gene>
    <name evidence="15" type="ORF">DBV15_01032</name>
</gene>
<reference evidence="15 16" key="1">
    <citation type="journal article" date="2019" name="Philos. Trans. R. Soc. Lond., B, Biol. Sci.">
        <title>Ant behaviour and brain gene expression of defending hosts depend on the ecological success of the intruding social parasite.</title>
        <authorList>
            <person name="Kaur R."/>
            <person name="Stoldt M."/>
            <person name="Jongepier E."/>
            <person name="Feldmeyer B."/>
            <person name="Menzel F."/>
            <person name="Bornberg-Bauer E."/>
            <person name="Foitzik S."/>
        </authorList>
    </citation>
    <scope>NUCLEOTIDE SEQUENCE [LARGE SCALE GENOMIC DNA]</scope>
    <source>
        <tissue evidence="15">Whole body</tissue>
    </source>
</reference>
<dbReference type="Pfam" id="PF13868">
    <property type="entry name" value="TPH"/>
    <property type="match status" value="1"/>
</dbReference>
<comment type="caution">
    <text evidence="15">The sequence shown here is derived from an EMBL/GenBank/DDBJ whole genome shotgun (WGS) entry which is preliminary data.</text>
</comment>
<dbReference type="Proteomes" id="UP000310200">
    <property type="component" value="Unassembled WGS sequence"/>
</dbReference>
<evidence type="ECO:0000256" key="8">
    <source>
        <dbReference type="ARBA" id="ARBA00023054"/>
    </source>
</evidence>
<feature type="repeat" description="Solcar" evidence="11">
    <location>
        <begin position="572"/>
        <end position="663"/>
    </location>
</feature>
<keyword evidence="10 11" id="KW-0472">Membrane</keyword>
<keyword evidence="5" id="KW-0677">Repeat</keyword>
<keyword evidence="16" id="KW-1185">Reference proteome</keyword>
<evidence type="ECO:0000256" key="9">
    <source>
        <dbReference type="ARBA" id="ARBA00023128"/>
    </source>
</evidence>
<comment type="subcellular location">
    <subcellularLocation>
        <location evidence="1">Mitochondrion inner membrane</location>
        <topology evidence="1">Multi-pass membrane protein</topology>
    </subcellularLocation>
</comment>
<feature type="repeat" description="Solcar" evidence="11">
    <location>
        <begin position="672"/>
        <end position="758"/>
    </location>
</feature>
<evidence type="ECO:0000313" key="16">
    <source>
        <dbReference type="Proteomes" id="UP000310200"/>
    </source>
</evidence>
<feature type="compositionally biased region" description="Basic and acidic residues" evidence="13">
    <location>
        <begin position="216"/>
        <end position="236"/>
    </location>
</feature>
<keyword evidence="7" id="KW-1133">Transmembrane helix</keyword>
<sequence length="764" mass="89227">MVRKKIHDPEMHTTYVLKAGQTLENTKVSERARALVVTKDTFQRFVDYTTEEDRIAAQREKEAAKIAALKKATYEKSKTWDSTIQNIKARQREELLSKRKKSEEERRVFVKEMTEKKVAERAEVVQQARRLLQQKRPLCRQINRALLVSECLRELDAQVTFQKAIRAMDQEHDVKYANSIKTDVAKYEELKKQEAEERTKKTRDYRTALKKQIEENERDNKLKATEELEAEKRDQRNTTQDMQLTKEKEMQDILNKKKRLQKFFKEAIEEKKRFELELKHNDELEDRALEVYRKAKDRVRKIHKSLALKEKEEKARQTQIIAEQHVSTEQAREAKERDILKKAIEDKEAAEVEKRKAQKEREEKMRALMEEYRLHDTAAKTRQRQEEKELRAWEMMQRFKRDEYDKQTNLEERKQQWQQKLEYGNELRKDIEEKQVDKEREKEVLEVEATKAAMEKANQRILVYGDEVLEESKGVRPLYPIIKVIEEIKKEMGMAGTCVVHPMDVIKNRMQVHKGKSSILNIIGAIYSEEGITTFYSGLTAGLVRQATYTTVRLGIYNQMQDFWRQRYIGRPSFAVLAFMAGTAGAVGAFVGTPADVALVRMTTDGRLPVEQRRNYKNVFDAFVRIAREEGIFTLWRGSVATIGRAVVVNVSQLATYSQVKHLIALQTNVKEGIGLHFGASMVSGFVTAFNSMPFDIAKTRIQNMKTTETPPGMISVMMSIAKNEGIGSLWRGFWPTYCRIGPHTVLTLVINEQLMRLYRTYFQ</sequence>
<dbReference type="PANTHER" id="PTHR45618">
    <property type="entry name" value="MITOCHONDRIAL DICARBOXYLATE CARRIER-RELATED"/>
    <property type="match status" value="1"/>
</dbReference>
<evidence type="ECO:0000256" key="4">
    <source>
        <dbReference type="ARBA" id="ARBA00022692"/>
    </source>
</evidence>
<keyword evidence="6" id="KW-0999">Mitochondrion inner membrane</keyword>
<evidence type="ECO:0000256" key="10">
    <source>
        <dbReference type="ARBA" id="ARBA00023136"/>
    </source>
</evidence>
<evidence type="ECO:0000256" key="12">
    <source>
        <dbReference type="SAM" id="Coils"/>
    </source>
</evidence>
<evidence type="ECO:0000256" key="1">
    <source>
        <dbReference type="ARBA" id="ARBA00004448"/>
    </source>
</evidence>
<accession>A0A4S2JAG6</accession>
<dbReference type="InterPro" id="IPR018108">
    <property type="entry name" value="MCP_transmembrane"/>
</dbReference>
<evidence type="ECO:0000313" key="15">
    <source>
        <dbReference type="EMBL" id="TGZ32130.1"/>
    </source>
</evidence>
<dbReference type="GO" id="GO:0005743">
    <property type="term" value="C:mitochondrial inner membrane"/>
    <property type="evidence" value="ECO:0007669"/>
    <property type="project" value="UniProtKB-SubCell"/>
</dbReference>
<feature type="coiled-coil region" evidence="12">
    <location>
        <begin position="400"/>
        <end position="460"/>
    </location>
</feature>
<evidence type="ECO:0000256" key="6">
    <source>
        <dbReference type="ARBA" id="ARBA00022792"/>
    </source>
</evidence>
<dbReference type="InterPro" id="IPR023395">
    <property type="entry name" value="MCP_dom_sf"/>
</dbReference>
<dbReference type="InterPro" id="IPR043597">
    <property type="entry name" value="TPH_dom"/>
</dbReference>
<evidence type="ECO:0000256" key="11">
    <source>
        <dbReference type="PROSITE-ProRule" id="PRU00282"/>
    </source>
</evidence>
<protein>
    <submittedName>
        <fullName evidence="15">Mitochondrial 2-oxoglutarate/malate carrier protein</fullName>
    </submittedName>
</protein>
<dbReference type="PROSITE" id="PS50920">
    <property type="entry name" value="SOLCAR"/>
    <property type="match status" value="3"/>
</dbReference>
<dbReference type="FunFam" id="1.50.40.10:FF:000009">
    <property type="entry name" value="Mitochondrial 2-oxoglutarate/malate carrier protein"/>
    <property type="match status" value="1"/>
</dbReference>
<keyword evidence="3" id="KW-0813">Transport</keyword>
<evidence type="ECO:0000256" key="5">
    <source>
        <dbReference type="ARBA" id="ARBA00022737"/>
    </source>
</evidence>
<evidence type="ECO:0000256" key="2">
    <source>
        <dbReference type="ARBA" id="ARBA00006375"/>
    </source>
</evidence>
<proteinExistence type="inferred from homology"/>